<dbReference type="Pfam" id="PF13692">
    <property type="entry name" value="Glyco_trans_1_4"/>
    <property type="match status" value="1"/>
</dbReference>
<keyword evidence="1" id="KW-0808">Transferase</keyword>
<dbReference type="AlphaFoldDB" id="A0A366LD49"/>
<dbReference type="Proteomes" id="UP000252081">
    <property type="component" value="Unassembled WGS sequence"/>
</dbReference>
<organism evidence="1 2">
    <name type="scientific">Pedobacter miscanthi</name>
    <dbReference type="NCBI Taxonomy" id="2259170"/>
    <lineage>
        <taxon>Bacteria</taxon>
        <taxon>Pseudomonadati</taxon>
        <taxon>Bacteroidota</taxon>
        <taxon>Sphingobacteriia</taxon>
        <taxon>Sphingobacteriales</taxon>
        <taxon>Sphingobacteriaceae</taxon>
        <taxon>Pedobacter</taxon>
    </lineage>
</organism>
<name>A0A366LD49_9SPHI</name>
<protein>
    <submittedName>
        <fullName evidence="1">Glycosyltransferase family 1 protein</fullName>
    </submittedName>
</protein>
<dbReference type="EMBL" id="QNQU01000001">
    <property type="protein sequence ID" value="RBQ11801.1"/>
    <property type="molecule type" value="Genomic_DNA"/>
</dbReference>
<gene>
    <name evidence="1" type="ORF">DRW42_00550</name>
</gene>
<comment type="caution">
    <text evidence="1">The sequence shown here is derived from an EMBL/GenBank/DDBJ whole genome shotgun (WGS) entry which is preliminary data.</text>
</comment>
<dbReference type="OrthoDB" id="9816564at2"/>
<reference evidence="1 2" key="1">
    <citation type="submission" date="2018-07" db="EMBL/GenBank/DDBJ databases">
        <title>A draft genome of a endophytic bacteria, a new species of Pedobacter.</title>
        <authorList>
            <person name="Zhang Z.D."/>
            <person name="Chen Z.J."/>
        </authorList>
    </citation>
    <scope>NUCLEOTIDE SEQUENCE [LARGE SCALE GENOMIC DNA]</scope>
    <source>
        <strain evidence="1 2">RS10</strain>
    </source>
</reference>
<accession>A0A366LD49</accession>
<proteinExistence type="predicted"/>
<dbReference type="GO" id="GO:0016740">
    <property type="term" value="F:transferase activity"/>
    <property type="evidence" value="ECO:0007669"/>
    <property type="project" value="UniProtKB-KW"/>
</dbReference>
<sequence length="415" mass="46789">MLSNNTKNANQKDLKNRNIIIVGQQPWDTEIGSNCKNIALEFSKQNRVLYINPPLDRISKMRHTGDKRVQKRLAIIKGKQSGLEEISPGLFTLYPDCLIESVNWLPRGFIFTSINRYNNHKFYRAVKPVIESLGFNDAVLFNDGDMFRSFYLIELLQPLAAVYYSRDNLVATTYYKKHGLALEPQLIAKNDLCVANSEFLADYCRHSNPNSSYIGQGCDFSLFDHFLEQPEQKQPKAFTGPVIGYVGVLTSARLDITLIAGIAKARPDWNIVLVGPEDADFMASGLHQLNNVHFFGARPTDELPMHIQAFDVCFNPQLINDLTIGNYPRKIDEYLVLGKPTIATATPSMKAFKEQVYLAEGINGYIEGIETLLNHNTPEKAFQRAAFARSHSWEKSVKGIYDALAGLVETKRSNC</sequence>
<dbReference type="Gene3D" id="3.40.50.2000">
    <property type="entry name" value="Glycogen Phosphorylase B"/>
    <property type="match status" value="1"/>
</dbReference>
<evidence type="ECO:0000313" key="1">
    <source>
        <dbReference type="EMBL" id="RBQ11801.1"/>
    </source>
</evidence>
<keyword evidence="2" id="KW-1185">Reference proteome</keyword>
<dbReference type="SUPFAM" id="SSF53756">
    <property type="entry name" value="UDP-Glycosyltransferase/glycogen phosphorylase"/>
    <property type="match status" value="1"/>
</dbReference>
<evidence type="ECO:0000313" key="2">
    <source>
        <dbReference type="Proteomes" id="UP000252081"/>
    </source>
</evidence>